<gene>
    <name evidence="20" type="primary">NID1</name>
</gene>
<evidence type="ECO:0000256" key="11">
    <source>
        <dbReference type="ARBA" id="ARBA00023180"/>
    </source>
</evidence>
<dbReference type="Pfam" id="PF14670">
    <property type="entry name" value="FXa_inhibition"/>
    <property type="match status" value="1"/>
</dbReference>
<dbReference type="Pfam" id="PF12947">
    <property type="entry name" value="EGF_3"/>
    <property type="match status" value="1"/>
</dbReference>
<evidence type="ECO:0000256" key="2">
    <source>
        <dbReference type="ARBA" id="ARBA00022525"/>
    </source>
</evidence>
<dbReference type="SUPFAM" id="SSF57196">
    <property type="entry name" value="EGF/Laminin"/>
    <property type="match status" value="1"/>
</dbReference>
<dbReference type="InterPro" id="IPR024731">
    <property type="entry name" value="NELL2-like_EGF"/>
</dbReference>
<dbReference type="GO" id="GO:0005509">
    <property type="term" value="F:calcium ion binding"/>
    <property type="evidence" value="ECO:0007669"/>
    <property type="project" value="InterPro"/>
</dbReference>
<dbReference type="Gene3D" id="2.40.155.10">
    <property type="entry name" value="Green fluorescent protein"/>
    <property type="match status" value="1"/>
</dbReference>
<dbReference type="Pfam" id="PF00058">
    <property type="entry name" value="Ldl_recept_b"/>
    <property type="match status" value="3"/>
</dbReference>
<dbReference type="InterPro" id="IPR000152">
    <property type="entry name" value="EGF-type_Asp/Asn_hydroxyl_site"/>
</dbReference>
<keyword evidence="5 15" id="KW-0732">Signal</keyword>
<dbReference type="FunFam" id="2.10.25.10:FF:000297">
    <property type="entry name" value="Nidogen 1"/>
    <property type="match status" value="1"/>
</dbReference>
<evidence type="ECO:0000256" key="1">
    <source>
        <dbReference type="ARBA" id="ARBA00004302"/>
    </source>
</evidence>
<reference evidence="21" key="1">
    <citation type="submission" date="2015-09" db="EMBL/GenBank/DDBJ databases">
        <authorList>
            <person name="Sai Rama Sridatta P."/>
        </authorList>
    </citation>
    <scope>NUCLEOTIDE SEQUENCE [LARGE SCALE GENOMIC DNA]</scope>
</reference>
<keyword evidence="6" id="KW-0677">Repeat</keyword>
<feature type="domain" description="Thyroglobulin type-1" evidence="18">
    <location>
        <begin position="793"/>
        <end position="866"/>
    </location>
</feature>
<dbReference type="SMART" id="SM00539">
    <property type="entry name" value="NIDO"/>
    <property type="match status" value="1"/>
</dbReference>
<keyword evidence="9" id="KW-0130">Cell adhesion</keyword>
<keyword evidence="8" id="KW-0084">Basement membrane</keyword>
<dbReference type="PANTHER" id="PTHR46513">
    <property type="entry name" value="VITELLOGENIN RECEPTOR-LIKE PROTEIN-RELATED-RELATED"/>
    <property type="match status" value="1"/>
</dbReference>
<feature type="domain" description="EGF-like" evidence="16">
    <location>
        <begin position="663"/>
        <end position="698"/>
    </location>
</feature>
<dbReference type="Pfam" id="PF07474">
    <property type="entry name" value="G2F"/>
    <property type="match status" value="1"/>
</dbReference>
<dbReference type="InterPro" id="IPR001881">
    <property type="entry name" value="EGF-like_Ca-bd_dom"/>
</dbReference>
<feature type="repeat" description="LDL-receptor class B" evidence="13">
    <location>
        <begin position="1023"/>
        <end position="1067"/>
    </location>
</feature>
<evidence type="ECO:0000256" key="10">
    <source>
        <dbReference type="ARBA" id="ARBA00023157"/>
    </source>
</evidence>
<dbReference type="FunFam" id="2.10.25.10:FF:000038">
    <property type="entry name" value="Fibrillin 2"/>
    <property type="match status" value="2"/>
</dbReference>
<dbReference type="SMART" id="SM00682">
    <property type="entry name" value="G2F"/>
    <property type="match status" value="1"/>
</dbReference>
<evidence type="ECO:0000256" key="9">
    <source>
        <dbReference type="ARBA" id="ARBA00022889"/>
    </source>
</evidence>
<organism evidence="20 21">
    <name type="scientific">Lates calcarifer</name>
    <name type="common">Barramundi</name>
    <name type="synonym">Holocentrus calcarifer</name>
    <dbReference type="NCBI Taxonomy" id="8187"/>
    <lineage>
        <taxon>Eukaryota</taxon>
        <taxon>Metazoa</taxon>
        <taxon>Chordata</taxon>
        <taxon>Craniata</taxon>
        <taxon>Vertebrata</taxon>
        <taxon>Euteleostomi</taxon>
        <taxon>Actinopterygii</taxon>
        <taxon>Neopterygii</taxon>
        <taxon>Teleostei</taxon>
        <taxon>Neoteleostei</taxon>
        <taxon>Acanthomorphata</taxon>
        <taxon>Carangaria</taxon>
        <taxon>Carangaria incertae sedis</taxon>
        <taxon>Centropomidae</taxon>
        <taxon>Lates</taxon>
    </lineage>
</organism>
<dbReference type="PANTHER" id="PTHR46513:SF6">
    <property type="entry name" value="NIDOGEN-1"/>
    <property type="match status" value="1"/>
</dbReference>
<dbReference type="PROSITE" id="PS51120">
    <property type="entry name" value="LDLRB"/>
    <property type="match status" value="3"/>
</dbReference>
<dbReference type="InterPro" id="IPR003886">
    <property type="entry name" value="NIDO_dom"/>
</dbReference>
<dbReference type="GO" id="GO:0060070">
    <property type="term" value="P:canonical Wnt signaling pathway"/>
    <property type="evidence" value="ECO:0007669"/>
    <property type="project" value="TreeGrafter"/>
</dbReference>
<reference evidence="20" key="3">
    <citation type="submission" date="2025-09" db="UniProtKB">
        <authorList>
            <consortium name="Ensembl"/>
        </authorList>
    </citation>
    <scope>IDENTIFICATION</scope>
</reference>
<dbReference type="PROSITE" id="PS00484">
    <property type="entry name" value="THYROGLOBULIN_1_1"/>
    <property type="match status" value="1"/>
</dbReference>
<dbReference type="Gene3D" id="4.10.800.10">
    <property type="entry name" value="Thyroglobulin type-1"/>
    <property type="match status" value="1"/>
</dbReference>
<evidence type="ECO:0000256" key="3">
    <source>
        <dbReference type="ARBA" id="ARBA00022530"/>
    </source>
</evidence>
<keyword evidence="4 12" id="KW-0245">EGF-like domain</keyword>
<dbReference type="Pfam" id="PF06119">
    <property type="entry name" value="NIDO"/>
    <property type="match status" value="1"/>
</dbReference>
<dbReference type="SUPFAM" id="SSF57610">
    <property type="entry name" value="Thyroglobulin type-1 domain"/>
    <property type="match status" value="1"/>
</dbReference>
<dbReference type="PROSITE" id="PS51162">
    <property type="entry name" value="THYROGLOBULIN_1_2"/>
    <property type="match status" value="1"/>
</dbReference>
<dbReference type="GO" id="GO:0005604">
    <property type="term" value="C:basement membrane"/>
    <property type="evidence" value="ECO:0007669"/>
    <property type="project" value="UniProtKB-SubCell"/>
</dbReference>
<dbReference type="Pfam" id="PF00086">
    <property type="entry name" value="Thyroglobulin_1"/>
    <property type="match status" value="1"/>
</dbReference>
<proteinExistence type="predicted"/>
<evidence type="ECO:0000313" key="20">
    <source>
        <dbReference type="Ensembl" id="ENSLCAP00010011178.1"/>
    </source>
</evidence>
<comment type="subcellular location">
    <subcellularLocation>
        <location evidence="1">Secreted</location>
        <location evidence="1">Extracellular space</location>
        <location evidence="1">Extracellular matrix</location>
        <location evidence="1">Basement membrane</location>
    </subcellularLocation>
</comment>
<dbReference type="SMART" id="SM00179">
    <property type="entry name" value="EGF_CA"/>
    <property type="match status" value="2"/>
</dbReference>
<evidence type="ECO:0000259" key="16">
    <source>
        <dbReference type="PROSITE" id="PS50026"/>
    </source>
</evidence>
<dbReference type="SUPFAM" id="SSF63825">
    <property type="entry name" value="YWTD domain"/>
    <property type="match status" value="1"/>
</dbReference>
<dbReference type="GO" id="GO:0017147">
    <property type="term" value="F:Wnt-protein binding"/>
    <property type="evidence" value="ECO:0007669"/>
    <property type="project" value="TreeGrafter"/>
</dbReference>
<keyword evidence="2" id="KW-0964">Secreted</keyword>
<dbReference type="Gene3D" id="2.10.25.10">
    <property type="entry name" value="Laminin"/>
    <property type="match status" value="4"/>
</dbReference>
<dbReference type="Proteomes" id="UP000314980">
    <property type="component" value="Unassembled WGS sequence"/>
</dbReference>
<feature type="domain" description="EGF-like" evidence="16">
    <location>
        <begin position="752"/>
        <end position="790"/>
    </location>
</feature>
<dbReference type="InterPro" id="IPR009017">
    <property type="entry name" value="GFP"/>
</dbReference>
<dbReference type="InterPro" id="IPR009030">
    <property type="entry name" value="Growth_fac_rcpt_cys_sf"/>
</dbReference>
<dbReference type="PROSITE" id="PS01186">
    <property type="entry name" value="EGF_2"/>
    <property type="match status" value="3"/>
</dbReference>
<evidence type="ECO:0000256" key="13">
    <source>
        <dbReference type="PROSITE-ProRule" id="PRU00461"/>
    </source>
</evidence>
<evidence type="ECO:0000259" key="18">
    <source>
        <dbReference type="PROSITE" id="PS51162"/>
    </source>
</evidence>
<evidence type="ECO:0000256" key="8">
    <source>
        <dbReference type="ARBA" id="ARBA00022869"/>
    </source>
</evidence>
<dbReference type="PROSITE" id="PS00010">
    <property type="entry name" value="ASX_HYDROXYL"/>
    <property type="match status" value="3"/>
</dbReference>
<dbReference type="SMART" id="SM00181">
    <property type="entry name" value="EGF"/>
    <property type="match status" value="5"/>
</dbReference>
<feature type="domain" description="EGF-like" evidence="16">
    <location>
        <begin position="708"/>
        <end position="751"/>
    </location>
</feature>
<dbReference type="InterPro" id="IPR018097">
    <property type="entry name" value="EGF_Ca-bd_CS"/>
</dbReference>
<dbReference type="AlphaFoldDB" id="A0A4W6CC59"/>
<dbReference type="GO" id="GO:0030855">
    <property type="term" value="P:epithelial cell differentiation"/>
    <property type="evidence" value="ECO:0007669"/>
    <property type="project" value="UniProtKB-ARBA"/>
</dbReference>
<feature type="signal peptide" evidence="15">
    <location>
        <begin position="1"/>
        <end position="23"/>
    </location>
</feature>
<dbReference type="InterPro" id="IPR050778">
    <property type="entry name" value="Cueball_EGF_LRP_Nidogen"/>
</dbReference>
<dbReference type="InterPro" id="IPR011042">
    <property type="entry name" value="6-blade_b-propeller_TolB-like"/>
</dbReference>
<dbReference type="SMART" id="SM00211">
    <property type="entry name" value="TY"/>
    <property type="match status" value="1"/>
</dbReference>
<feature type="domain" description="Nidogen G2 beta-barrel" evidence="17">
    <location>
        <begin position="393"/>
        <end position="626"/>
    </location>
</feature>
<dbReference type="InterPro" id="IPR006605">
    <property type="entry name" value="G2_nidogen/fibulin_G2F"/>
</dbReference>
<keyword evidence="10 14" id="KW-1015">Disulfide bond</keyword>
<evidence type="ECO:0000256" key="12">
    <source>
        <dbReference type="PROSITE-ProRule" id="PRU00076"/>
    </source>
</evidence>
<dbReference type="SUPFAM" id="SSF54511">
    <property type="entry name" value="GFP-like"/>
    <property type="match status" value="1"/>
</dbReference>
<dbReference type="Ensembl" id="ENSLCAT00010011417.1">
    <property type="protein sequence ID" value="ENSLCAP00010011178.1"/>
    <property type="gene ID" value="ENSLCAG00010004904.1"/>
</dbReference>
<evidence type="ECO:0000256" key="6">
    <source>
        <dbReference type="ARBA" id="ARBA00022737"/>
    </source>
</evidence>
<dbReference type="FunFam" id="2.120.10.30:FF:000030">
    <property type="entry name" value="Nidogen 1"/>
    <property type="match status" value="1"/>
</dbReference>
<evidence type="ECO:0000256" key="14">
    <source>
        <dbReference type="PROSITE-ProRule" id="PRU00500"/>
    </source>
</evidence>
<dbReference type="PROSITE" id="PS51220">
    <property type="entry name" value="NIDO"/>
    <property type="match status" value="1"/>
</dbReference>
<evidence type="ECO:0000256" key="15">
    <source>
        <dbReference type="SAM" id="SignalP"/>
    </source>
</evidence>
<keyword evidence="7" id="KW-0106">Calcium</keyword>
<dbReference type="InterPro" id="IPR026823">
    <property type="entry name" value="cEGF"/>
</dbReference>
<dbReference type="InterPro" id="IPR049883">
    <property type="entry name" value="NOTCH1_EGF-like"/>
</dbReference>
<feature type="repeat" description="LDL-receptor class B" evidence="13">
    <location>
        <begin position="980"/>
        <end position="1022"/>
    </location>
</feature>
<evidence type="ECO:0000259" key="17">
    <source>
        <dbReference type="PROSITE" id="PS50993"/>
    </source>
</evidence>
<feature type="repeat" description="LDL-receptor class B" evidence="13">
    <location>
        <begin position="937"/>
        <end position="979"/>
    </location>
</feature>
<evidence type="ECO:0000259" key="19">
    <source>
        <dbReference type="PROSITE" id="PS51220"/>
    </source>
</evidence>
<dbReference type="SUPFAM" id="SSF57184">
    <property type="entry name" value="Growth factor receptor domain"/>
    <property type="match status" value="1"/>
</dbReference>
<feature type="disulfide bond" evidence="14">
    <location>
        <begin position="836"/>
        <end position="843"/>
    </location>
</feature>
<dbReference type="PROSITE" id="PS01187">
    <property type="entry name" value="EGF_CA"/>
    <property type="match status" value="1"/>
</dbReference>
<dbReference type="GO" id="GO:0042813">
    <property type="term" value="F:Wnt receptor activity"/>
    <property type="evidence" value="ECO:0007669"/>
    <property type="project" value="TreeGrafter"/>
</dbReference>
<dbReference type="GeneTree" id="ENSGT00940000156318"/>
<dbReference type="Gene3D" id="2.120.10.30">
    <property type="entry name" value="TolB, C-terminal domain"/>
    <property type="match status" value="1"/>
</dbReference>
<dbReference type="Pfam" id="PF12662">
    <property type="entry name" value="cEGF"/>
    <property type="match status" value="1"/>
</dbReference>
<evidence type="ECO:0000256" key="5">
    <source>
        <dbReference type="ARBA" id="ARBA00022729"/>
    </source>
</evidence>
<feature type="domain" description="NIDO" evidence="19">
    <location>
        <begin position="97"/>
        <end position="260"/>
    </location>
</feature>
<dbReference type="InterPro" id="IPR000742">
    <property type="entry name" value="EGF"/>
</dbReference>
<evidence type="ECO:0000256" key="7">
    <source>
        <dbReference type="ARBA" id="ARBA00022837"/>
    </source>
</evidence>
<dbReference type="PROSITE" id="PS50026">
    <property type="entry name" value="EGF_3"/>
    <property type="match status" value="3"/>
</dbReference>
<evidence type="ECO:0000256" key="4">
    <source>
        <dbReference type="ARBA" id="ARBA00022536"/>
    </source>
</evidence>
<dbReference type="InterPro" id="IPR036857">
    <property type="entry name" value="Thyroglobulin_1_sf"/>
</dbReference>
<dbReference type="CDD" id="cd00191">
    <property type="entry name" value="TY"/>
    <property type="match status" value="1"/>
</dbReference>
<keyword evidence="3" id="KW-0272">Extracellular matrix</keyword>
<name>A0A4W6CC59_LATCA</name>
<dbReference type="InterPro" id="IPR000033">
    <property type="entry name" value="LDLR_classB_rpt"/>
</dbReference>
<protein>
    <submittedName>
        <fullName evidence="20">Nidogen 1</fullName>
    </submittedName>
</protein>
<dbReference type="CDD" id="cd00255">
    <property type="entry name" value="nidG2"/>
    <property type="match status" value="1"/>
</dbReference>
<dbReference type="SMART" id="SM00135">
    <property type="entry name" value="LY"/>
    <property type="match status" value="5"/>
</dbReference>
<evidence type="ECO:0000313" key="21">
    <source>
        <dbReference type="Proteomes" id="UP000314980"/>
    </source>
</evidence>
<accession>A0A4W6CC59</accession>
<reference evidence="20" key="2">
    <citation type="submission" date="2025-08" db="UniProtKB">
        <authorList>
            <consortium name="Ensembl"/>
        </authorList>
    </citation>
    <scope>IDENTIFICATION</scope>
</reference>
<dbReference type="GO" id="GO:0005886">
    <property type="term" value="C:plasma membrane"/>
    <property type="evidence" value="ECO:0007669"/>
    <property type="project" value="TreeGrafter"/>
</dbReference>
<dbReference type="CDD" id="cd00054">
    <property type="entry name" value="EGF_CA"/>
    <property type="match status" value="2"/>
</dbReference>
<feature type="chain" id="PRO_5021338702" evidence="15">
    <location>
        <begin position="24"/>
        <end position="1197"/>
    </location>
</feature>
<comment type="caution">
    <text evidence="12">Lacks conserved residue(s) required for the propagation of feature annotation.</text>
</comment>
<dbReference type="CDD" id="cd00053">
    <property type="entry name" value="EGF"/>
    <property type="match status" value="1"/>
</dbReference>
<sequence length="1197" mass="131862">MGWQERGWLVCASILGFVASVHTVTRGELFAFGPSARDQLLEPGNDQTHRLELQKPVLFYDAFQFQINTNGFVATTEPTSESTYLGKMPPKFGMIAALQGDLDTSDGVGRVFFRQDSSPEVLRRAAEHINRAFPEDDEVDPTHAVVITWVDVATKESQSRGDGVNKKRNTFQLVIASLETASYAILLYARGGIQFTSTPAGDSNVVIHAGFSKGYVQGFLFSSQGPYYRTTTDDEASLRALAEETNSGLRGVWVYEIGTSPYFTNVAPGEVTDLPTEATPHGAPHGYDDGTNARGPVYTDGQKVEYPPYEPEGGQIQVHPVQYQPHQPSNPEVVVVDDTDINVDVFSYNLGTCANNRNKCSQFADCKDYSSGYCCHCRPGFYGNGIQCVAEGKPQRMNGKVHGKVHVGNSPSPVEFSSNDLHSYVVVNDGRSYVAISDIPYTIGPSLQPLSALGGVIGWAFALEQPGFKNGFSIIGGEFTRQAEVTFMPGNEKLTIRQEFKGIDEHDHLVVSTTLEGRVPEVPRGATVQIDPYSEIYQYSNNLITSSSTRDYVVSLPDGSTETRTYQWRQTITFQSCQHDLSSRDMKPTQMLSVDQVFVMYDANNELIRFAMSNKIGDINGEVMEIILVFLFWSGLTSFLEFFLMKSHNTLLAYDNCLLSLSDIDECREDPQICGFHAICNNQPGTFRCECEDGYHFDSDGQTSVDRPVDACEEGTHTCDIPERAQCSYTGGSSYICSCLPGFIGDGRICQDIDECQPGRCHQDAVCYNTQGSFTCQCRSGYYGDGFYCSPGKTQCEIHRDSLLAATEFGPRGPRPPVGQYIPTCDENGAYEPMQCHGSTGHCWCVDRNGQEIPGTRSGPGSRPMCFDHGGVQPPVGPTPRPDVHPLPPGTHLLFAQSGRIEHVPLEGYDMKKDDAKPVLHLPEKVIIGVAYDCVEKMVYWTEITSPSISKASIQGGEPVAVIRSDLDSPEGIAIDHLGRTMFWTDSVKDRIEVASLDGSQRRVIIDSDLVNPRAIITDPPNGNLYWSDWNRDAPKIETSYMDGSNRRVLVNDDLGLPNGLAYDSQSSLLCWADAGTHKMECMHPARGDRRKVMEGIQYPFGITSFGKNIYYTDWRRDAVVAVDRHAGRESDEFQPQKRTKLYGITTAYSQCPSGQNYCAVNNGGCTHLCLATPTGRSCKCPDNAVGVGCVERDSGY</sequence>
<keyword evidence="11" id="KW-0325">Glycoprotein</keyword>
<dbReference type="PROSITE" id="PS50993">
    <property type="entry name" value="NIDOGEN_G2"/>
    <property type="match status" value="1"/>
</dbReference>
<keyword evidence="21" id="KW-1185">Reference proteome</keyword>
<dbReference type="GO" id="GO:0007160">
    <property type="term" value="P:cell-matrix adhesion"/>
    <property type="evidence" value="ECO:0007669"/>
    <property type="project" value="InterPro"/>
</dbReference>
<dbReference type="InterPro" id="IPR000716">
    <property type="entry name" value="Thyroglobulin_1"/>
</dbReference>
<dbReference type="Pfam" id="PF07645">
    <property type="entry name" value="EGF_CA"/>
    <property type="match status" value="1"/>
</dbReference>